<organism evidence="12 13">
    <name type="scientific">Candidatus Magnetominusculus xianensis</name>
    <dbReference type="NCBI Taxonomy" id="1748249"/>
    <lineage>
        <taxon>Bacteria</taxon>
        <taxon>Pseudomonadati</taxon>
        <taxon>Nitrospirota</taxon>
        <taxon>Nitrospiria</taxon>
        <taxon>Nitrospirales</taxon>
        <taxon>Nitrospiraceae</taxon>
        <taxon>Candidatus Magnetominusculus</taxon>
    </lineage>
</organism>
<dbReference type="Pfam" id="PF00408">
    <property type="entry name" value="PGM_PMM_IV"/>
    <property type="match status" value="1"/>
</dbReference>
<dbReference type="Pfam" id="PF02880">
    <property type="entry name" value="PGM_PMM_III"/>
    <property type="match status" value="1"/>
</dbReference>
<keyword evidence="5 7" id="KW-0460">Magnesium</keyword>
<proteinExistence type="inferred from homology"/>
<evidence type="ECO:0000259" key="11">
    <source>
        <dbReference type="Pfam" id="PF02880"/>
    </source>
</evidence>
<evidence type="ECO:0000259" key="10">
    <source>
        <dbReference type="Pfam" id="PF02879"/>
    </source>
</evidence>
<protein>
    <submittedName>
        <fullName evidence="12">Phosphoglucomutase</fullName>
        <ecNumber evidence="12">5.4.2.2</ecNumber>
    </submittedName>
</protein>
<dbReference type="InterPro" id="IPR005845">
    <property type="entry name" value="A-D-PHexomutase_a/b/a-II"/>
</dbReference>
<dbReference type="Pfam" id="PF02879">
    <property type="entry name" value="PGM_PMM_II"/>
    <property type="match status" value="1"/>
</dbReference>
<feature type="domain" description="Alpha-D-phosphohexomutase alpha/beta/alpha" evidence="11">
    <location>
        <begin position="323"/>
        <end position="434"/>
    </location>
</feature>
<dbReference type="InterPro" id="IPR016066">
    <property type="entry name" value="A-D-PHexomutase_CS"/>
</dbReference>
<comment type="similarity">
    <text evidence="2 7">Belongs to the phosphohexose mutase family.</text>
</comment>
<dbReference type="PANTHER" id="PTHR45745">
    <property type="entry name" value="PHOSPHOMANNOMUTASE 45A"/>
    <property type="match status" value="1"/>
</dbReference>
<evidence type="ECO:0000256" key="3">
    <source>
        <dbReference type="ARBA" id="ARBA00022553"/>
    </source>
</evidence>
<feature type="domain" description="Alpha-D-phosphohexomutase C-terminal" evidence="8">
    <location>
        <begin position="483"/>
        <end position="525"/>
    </location>
</feature>
<feature type="domain" description="Alpha-D-phosphohexomutase alpha/beta/alpha" evidence="9">
    <location>
        <begin position="42"/>
        <end position="186"/>
    </location>
</feature>
<accession>A0ABR5SHF2</accession>
<dbReference type="EC" id="5.4.2.2" evidence="12"/>
<evidence type="ECO:0000256" key="7">
    <source>
        <dbReference type="RuleBase" id="RU004326"/>
    </source>
</evidence>
<evidence type="ECO:0000259" key="9">
    <source>
        <dbReference type="Pfam" id="PF02878"/>
    </source>
</evidence>
<comment type="cofactor">
    <cofactor evidence="1">
        <name>Mg(2+)</name>
        <dbReference type="ChEBI" id="CHEBI:18420"/>
    </cofactor>
</comment>
<evidence type="ECO:0000259" key="8">
    <source>
        <dbReference type="Pfam" id="PF00408"/>
    </source>
</evidence>
<dbReference type="PROSITE" id="PS00710">
    <property type="entry name" value="PGM_PMM"/>
    <property type="match status" value="1"/>
</dbReference>
<evidence type="ECO:0000256" key="4">
    <source>
        <dbReference type="ARBA" id="ARBA00022723"/>
    </source>
</evidence>
<dbReference type="InterPro" id="IPR036900">
    <property type="entry name" value="A-D-PHexomutase_C_sf"/>
</dbReference>
<dbReference type="Gene3D" id="3.30.310.50">
    <property type="entry name" value="Alpha-D-phosphohexomutase, C-terminal domain"/>
    <property type="match status" value="1"/>
</dbReference>
<evidence type="ECO:0000256" key="6">
    <source>
        <dbReference type="ARBA" id="ARBA00023235"/>
    </source>
</evidence>
<evidence type="ECO:0000256" key="2">
    <source>
        <dbReference type="ARBA" id="ARBA00010231"/>
    </source>
</evidence>
<dbReference type="InterPro" id="IPR016055">
    <property type="entry name" value="A-D-PHexomutase_a/b/a-I/II/III"/>
</dbReference>
<evidence type="ECO:0000256" key="5">
    <source>
        <dbReference type="ARBA" id="ARBA00022842"/>
    </source>
</evidence>
<sequence length="542" mass="59933">MASFKDASECWKEILSNPKENVGLLSDIERFAKENTNPTNVVFGTSGWRGEIGLDYTFNNMKIVTEAIIAMFREEDPAVMEALGVKDLKEIQKRGVIVGHDNRFLGPDFAMTAIGLLNRAGIAAYYSGETTTPEFSSALEELGAAASINLTPSHNPARWAGYKFNPSDGGPAGPEITEVIEKFANKMMADRVIIPDAKAENYKTIDPVALYEKYINRKKTIDLDAIKKFIADNDVFICVDHVHGSTRGRPQRLLGDMGDKINYLRLENDYLFGGIAPEPSSKNMQMVTDELRASKAALTLGVIMDPDGDRIRFTDGTTELPMNAFGALAFHFFHTHKKLSGVVAKSVATSNFVNAIAEKLGVTLKETMVGFKNFRPFMLPSATERAIITFEESDGISGYNHTLEKDSMFGLLIAIEMMMLTGKTIGAYFKDVQEEFGYFYPDRSGVEVDRALVGKPLVEKLSKIKDTLTPGSSVTFGSKSKSVKNIITVDGTKVIFDDNSWLLIRPSGTEPKVRFYIETRSEDEKDIMFKKAEEITKAAISA</sequence>
<name>A0ABR5SHF2_9BACT</name>
<keyword evidence="6 12" id="KW-0413">Isomerase</keyword>
<evidence type="ECO:0000313" key="13">
    <source>
        <dbReference type="Proteomes" id="UP000060487"/>
    </source>
</evidence>
<keyword evidence="3" id="KW-0597">Phosphoprotein</keyword>
<comment type="caution">
    <text evidence="12">The sequence shown here is derived from an EMBL/GenBank/DDBJ whole genome shotgun (WGS) entry which is preliminary data.</text>
</comment>
<dbReference type="GO" id="GO:0004614">
    <property type="term" value="F:phosphoglucomutase activity"/>
    <property type="evidence" value="ECO:0007669"/>
    <property type="project" value="UniProtKB-EC"/>
</dbReference>
<evidence type="ECO:0000256" key="1">
    <source>
        <dbReference type="ARBA" id="ARBA00001946"/>
    </source>
</evidence>
<feature type="domain" description="Alpha-D-phosphohexomutase alpha/beta/alpha" evidence="10">
    <location>
        <begin position="224"/>
        <end position="315"/>
    </location>
</feature>
<reference evidence="12 13" key="1">
    <citation type="submission" date="2015-11" db="EMBL/GenBank/DDBJ databases">
        <authorList>
            <person name="Lin W."/>
        </authorList>
    </citation>
    <scope>NUCLEOTIDE SEQUENCE [LARGE SCALE GENOMIC DNA]</scope>
    <source>
        <strain evidence="12 13">HCH-1</strain>
    </source>
</reference>
<dbReference type="SUPFAM" id="SSF53738">
    <property type="entry name" value="Phosphoglucomutase, first 3 domains"/>
    <property type="match status" value="3"/>
</dbReference>
<evidence type="ECO:0000313" key="12">
    <source>
        <dbReference type="EMBL" id="KWT91114.1"/>
    </source>
</evidence>
<dbReference type="Gene3D" id="3.40.120.10">
    <property type="entry name" value="Alpha-D-Glucose-1,6-Bisphosphate, subunit A, domain 3"/>
    <property type="match status" value="3"/>
</dbReference>
<keyword evidence="4 7" id="KW-0479">Metal-binding</keyword>
<dbReference type="SUPFAM" id="SSF55957">
    <property type="entry name" value="Phosphoglucomutase, C-terminal domain"/>
    <property type="match status" value="1"/>
</dbReference>
<dbReference type="InterPro" id="IPR005843">
    <property type="entry name" value="A-D-PHexomutase_C"/>
</dbReference>
<dbReference type="EMBL" id="LNQR01000032">
    <property type="protein sequence ID" value="KWT91114.1"/>
    <property type="molecule type" value="Genomic_DNA"/>
</dbReference>
<dbReference type="Pfam" id="PF02878">
    <property type="entry name" value="PGM_PMM_I"/>
    <property type="match status" value="1"/>
</dbReference>
<keyword evidence="13" id="KW-1185">Reference proteome</keyword>
<dbReference type="InterPro" id="IPR005846">
    <property type="entry name" value="A-D-PHexomutase_a/b/a-III"/>
</dbReference>
<dbReference type="InterPro" id="IPR005844">
    <property type="entry name" value="A-D-PHexomutase_a/b/a-I"/>
</dbReference>
<gene>
    <name evidence="12" type="ORF">ASN18_0938</name>
</gene>
<dbReference type="RefSeq" id="WP_085051527.1">
    <property type="nucleotide sequence ID" value="NZ_LNQR01000032.1"/>
</dbReference>
<dbReference type="PANTHER" id="PTHR45745:SF1">
    <property type="entry name" value="PHOSPHOGLUCOMUTASE 2B-RELATED"/>
    <property type="match status" value="1"/>
</dbReference>
<dbReference type="Proteomes" id="UP000060487">
    <property type="component" value="Unassembled WGS sequence"/>
</dbReference>